<protein>
    <submittedName>
        <fullName evidence="1">Uncharacterized protein</fullName>
    </submittedName>
</protein>
<accession>A0A6C0ECY3</accession>
<sequence length="105" mass="11901">MCTDSLPPSKTPKHVRFVDTAPDVILLPKKPIHASVEYVPDDEFDEPRYFPPLLGDYSRAHRAFWLVINGFASKVSSVRATKKKSLTITPWTPEHDQYATDSESD</sequence>
<organism evidence="1">
    <name type="scientific">viral metagenome</name>
    <dbReference type="NCBI Taxonomy" id="1070528"/>
    <lineage>
        <taxon>unclassified sequences</taxon>
        <taxon>metagenomes</taxon>
        <taxon>organismal metagenomes</taxon>
    </lineage>
</organism>
<dbReference type="EMBL" id="MN739808">
    <property type="protein sequence ID" value="QHT27036.1"/>
    <property type="molecule type" value="Genomic_DNA"/>
</dbReference>
<name>A0A6C0ECY3_9ZZZZ</name>
<dbReference type="AlphaFoldDB" id="A0A6C0ECY3"/>
<proteinExistence type="predicted"/>
<reference evidence="1" key="1">
    <citation type="journal article" date="2020" name="Nature">
        <title>Giant virus diversity and host interactions through global metagenomics.</title>
        <authorList>
            <person name="Schulz F."/>
            <person name="Roux S."/>
            <person name="Paez-Espino D."/>
            <person name="Jungbluth S."/>
            <person name="Walsh D.A."/>
            <person name="Denef V.J."/>
            <person name="McMahon K.D."/>
            <person name="Konstantinidis K.T."/>
            <person name="Eloe-Fadrosh E.A."/>
            <person name="Kyrpides N.C."/>
            <person name="Woyke T."/>
        </authorList>
    </citation>
    <scope>NUCLEOTIDE SEQUENCE</scope>
    <source>
        <strain evidence="1">GVMAG-M-3300023179-2</strain>
    </source>
</reference>
<evidence type="ECO:0000313" key="1">
    <source>
        <dbReference type="EMBL" id="QHT27036.1"/>
    </source>
</evidence>